<dbReference type="AlphaFoldDB" id="A0A9W9KR19"/>
<comment type="caution">
    <text evidence="1">The sequence shown here is derived from an EMBL/GenBank/DDBJ whole genome shotgun (WGS) entry which is preliminary data.</text>
</comment>
<reference evidence="1" key="1">
    <citation type="submission" date="2022-11" db="EMBL/GenBank/DDBJ databases">
        <authorList>
            <person name="Petersen C."/>
        </authorList>
    </citation>
    <scope>NUCLEOTIDE SEQUENCE</scope>
    <source>
        <strain evidence="1">IBT 34128</strain>
    </source>
</reference>
<dbReference type="RefSeq" id="XP_056516035.1">
    <property type="nucleotide sequence ID" value="XM_056651185.1"/>
</dbReference>
<accession>A0A9W9KR19</accession>
<reference evidence="1" key="2">
    <citation type="journal article" date="2023" name="IMA Fungus">
        <title>Comparative genomic study of the Penicillium genus elucidates a diverse pangenome and 15 lateral gene transfer events.</title>
        <authorList>
            <person name="Petersen C."/>
            <person name="Sorensen T."/>
            <person name="Nielsen M.R."/>
            <person name="Sondergaard T.E."/>
            <person name="Sorensen J.L."/>
            <person name="Fitzpatrick D.A."/>
            <person name="Frisvad J.C."/>
            <person name="Nielsen K.L."/>
        </authorList>
    </citation>
    <scope>NUCLEOTIDE SEQUENCE</scope>
    <source>
        <strain evidence="1">IBT 34128</strain>
    </source>
</reference>
<dbReference type="EMBL" id="JAPMSZ010000001">
    <property type="protein sequence ID" value="KAJ5114842.1"/>
    <property type="molecule type" value="Genomic_DNA"/>
</dbReference>
<sequence length="97" mass="11275">MVCQGAFRSNKLTIDEQRKQDWSQDPERRLLNYWDDFLSYSLYHELVHLVCHYKDRGLPGGINGLAYAYKGATALLRKYPDKVDNNVENLTLLILGK</sequence>
<dbReference type="GeneID" id="81390353"/>
<proteinExistence type="predicted"/>
<keyword evidence="2" id="KW-1185">Reference proteome</keyword>
<gene>
    <name evidence="1" type="ORF">NUU61_000601</name>
</gene>
<organism evidence="1 2">
    <name type="scientific">Penicillium alfredii</name>
    <dbReference type="NCBI Taxonomy" id="1506179"/>
    <lineage>
        <taxon>Eukaryota</taxon>
        <taxon>Fungi</taxon>
        <taxon>Dikarya</taxon>
        <taxon>Ascomycota</taxon>
        <taxon>Pezizomycotina</taxon>
        <taxon>Eurotiomycetes</taxon>
        <taxon>Eurotiomycetidae</taxon>
        <taxon>Eurotiales</taxon>
        <taxon>Aspergillaceae</taxon>
        <taxon>Penicillium</taxon>
    </lineage>
</organism>
<evidence type="ECO:0000313" key="1">
    <source>
        <dbReference type="EMBL" id="KAJ5114842.1"/>
    </source>
</evidence>
<evidence type="ECO:0000313" key="2">
    <source>
        <dbReference type="Proteomes" id="UP001141434"/>
    </source>
</evidence>
<name>A0A9W9KR19_9EURO</name>
<protein>
    <submittedName>
        <fullName evidence="1">Uncharacterized protein</fullName>
    </submittedName>
</protein>
<dbReference type="Proteomes" id="UP001141434">
    <property type="component" value="Unassembled WGS sequence"/>
</dbReference>